<comment type="caution">
    <text evidence="3">The sequence shown here is derived from an EMBL/GenBank/DDBJ whole genome shotgun (WGS) entry which is preliminary data.</text>
</comment>
<evidence type="ECO:0000313" key="3">
    <source>
        <dbReference type="EMBL" id="MBW7475427.1"/>
    </source>
</evidence>
<feature type="chain" id="PRO_5045444444" evidence="1">
    <location>
        <begin position="36"/>
        <end position="381"/>
    </location>
</feature>
<dbReference type="Pfam" id="PF02333">
    <property type="entry name" value="Phytase"/>
    <property type="match status" value="1"/>
</dbReference>
<keyword evidence="1" id="KW-0732">Signal</keyword>
<accession>A0ABS7D655</accession>
<dbReference type="PROSITE" id="PS51662">
    <property type="entry name" value="BP_PHYTASE"/>
    <property type="match status" value="1"/>
</dbReference>
<dbReference type="Proteomes" id="UP000812277">
    <property type="component" value="Unassembled WGS sequence"/>
</dbReference>
<evidence type="ECO:0000259" key="2">
    <source>
        <dbReference type="PROSITE" id="PS51662"/>
    </source>
</evidence>
<feature type="domain" description="BPP" evidence="2">
    <location>
        <begin position="33"/>
        <end position="363"/>
    </location>
</feature>
<gene>
    <name evidence="3" type="ORF">K0T92_11765</name>
</gene>
<organism evidence="3 4">
    <name type="scientific">Paenibacillus oenotherae</name>
    <dbReference type="NCBI Taxonomy" id="1435645"/>
    <lineage>
        <taxon>Bacteria</taxon>
        <taxon>Bacillati</taxon>
        <taxon>Bacillota</taxon>
        <taxon>Bacilli</taxon>
        <taxon>Bacillales</taxon>
        <taxon>Paenibacillaceae</taxon>
        <taxon>Paenibacillus</taxon>
    </lineage>
</organism>
<dbReference type="InterPro" id="IPR003431">
    <property type="entry name" value="B-propeller_Phytase"/>
</dbReference>
<evidence type="ECO:0000256" key="1">
    <source>
        <dbReference type="SAM" id="SignalP"/>
    </source>
</evidence>
<feature type="signal peptide" evidence="1">
    <location>
        <begin position="1"/>
        <end position="35"/>
    </location>
</feature>
<dbReference type="Gene3D" id="2.120.10.30">
    <property type="entry name" value="TolB, C-terminal domain"/>
    <property type="match status" value="1"/>
</dbReference>
<protein>
    <submittedName>
        <fullName evidence="3">Phytase</fullName>
    </submittedName>
</protein>
<sequence length="381" mass="41280">MYFISKEEFIVSKLYKKWLAASVIGCLSMGSIALANGPQTVAVEAEVETVAVSSGDDAADDPAIWLHPEDAEDSTIIATNKAGGLLVYDLEGNQKFSYSLGKMNNVDVRYDFPLGSKKVDIAAATNRTTNTVDIFAISPTTGGLTDISGTPIHSNMGEVYGFSLYHSLSSGKFYALVLGKDGEFEQYELYHNGSGKINGTLVRSFQLGSQSEGIVADDEYGKMYIAEEDIGIWKYAAEPNGGSNGVQIAAIDNQKLTADVEGLTIYYGEDGEGYLIASSQGSSSYAIYDRENANPYLGSFTIEDGDETDGTSETDGIDVLNYDLGDEFSEGLFVAQDDENAENGAVINQNFKLVEWDDISEEFESLVETLDSVDPRELEER</sequence>
<dbReference type="SUPFAM" id="SSF50956">
    <property type="entry name" value="Thermostable phytase (3-phytase)"/>
    <property type="match status" value="1"/>
</dbReference>
<keyword evidence="4" id="KW-1185">Reference proteome</keyword>
<dbReference type="EMBL" id="JAHZIJ010000007">
    <property type="protein sequence ID" value="MBW7475427.1"/>
    <property type="molecule type" value="Genomic_DNA"/>
</dbReference>
<dbReference type="InterPro" id="IPR011042">
    <property type="entry name" value="6-blade_b-propeller_TolB-like"/>
</dbReference>
<reference evidence="3 4" key="1">
    <citation type="submission" date="2021-07" db="EMBL/GenBank/DDBJ databases">
        <title>Paenibacillus radiodurans sp. nov., isolated from the southeastern edge of Tengger Desert.</title>
        <authorList>
            <person name="Zhang G."/>
        </authorList>
    </citation>
    <scope>NUCLEOTIDE SEQUENCE [LARGE SCALE GENOMIC DNA]</scope>
    <source>
        <strain evidence="3 4">DT7-4</strain>
    </source>
</reference>
<name>A0ABS7D655_9BACL</name>
<proteinExistence type="predicted"/>
<evidence type="ECO:0000313" key="4">
    <source>
        <dbReference type="Proteomes" id="UP000812277"/>
    </source>
</evidence>